<name>A0A915YLR9_9BACT</name>
<feature type="signal peptide" evidence="1">
    <location>
        <begin position="1"/>
        <end position="20"/>
    </location>
</feature>
<keyword evidence="1" id="KW-0732">Signal</keyword>
<organism evidence="2 3">
    <name type="scientific">Aureispira anguillae</name>
    <dbReference type="NCBI Taxonomy" id="2864201"/>
    <lineage>
        <taxon>Bacteria</taxon>
        <taxon>Pseudomonadati</taxon>
        <taxon>Bacteroidota</taxon>
        <taxon>Saprospiria</taxon>
        <taxon>Saprospirales</taxon>
        <taxon>Saprospiraceae</taxon>
        <taxon>Aureispira</taxon>
    </lineage>
</organism>
<proteinExistence type="predicted"/>
<evidence type="ECO:0000256" key="1">
    <source>
        <dbReference type="SAM" id="SignalP"/>
    </source>
</evidence>
<dbReference type="EMBL" id="AP026867">
    <property type="protein sequence ID" value="BDS15093.1"/>
    <property type="molecule type" value="Genomic_DNA"/>
</dbReference>
<evidence type="ECO:0000313" key="2">
    <source>
        <dbReference type="EMBL" id="BDS15093.1"/>
    </source>
</evidence>
<dbReference type="Proteomes" id="UP001060919">
    <property type="component" value="Chromosome"/>
</dbReference>
<feature type="chain" id="PRO_5037479274" description="Outer membrane protein beta-barrel domain-containing protein" evidence="1">
    <location>
        <begin position="21"/>
        <end position="233"/>
    </location>
</feature>
<sequence length="233" mass="26088">MKKYIGFIAFLLFFSTNIQAQHIGFGAKGGLLVGTQRSKRALLSYHSGLFFETMGKWQGENTLRRLGFVAQLGYHRRGASYNSGYFNNTAYSVNDLFHNISLSTLLKGNFKFNSILPYYAAGVRLDVTAANELVNNLDAQGVTPINFGFWLGGGIEWEPVKLPFGLFIEVNVSPDLTPQVFFPKGTQVQYIDPFTTKTAVRTFSEDYRVINLSIEVTFGVKFIVRKSTETATM</sequence>
<accession>A0A915YLR9</accession>
<dbReference type="AlphaFoldDB" id="A0A915YLR9"/>
<reference evidence="2" key="1">
    <citation type="submission" date="2022-09" db="EMBL/GenBank/DDBJ databases">
        <title>Aureispira anguillicida sp. nov., isolated from Leptocephalus of Japanese eel Anguilla japonica.</title>
        <authorList>
            <person name="Yuasa K."/>
            <person name="Mekata T."/>
            <person name="Ikunari K."/>
        </authorList>
    </citation>
    <scope>NUCLEOTIDE SEQUENCE</scope>
    <source>
        <strain evidence="2">EL160426</strain>
    </source>
</reference>
<keyword evidence="3" id="KW-1185">Reference proteome</keyword>
<dbReference type="RefSeq" id="WP_264790278.1">
    <property type="nucleotide sequence ID" value="NZ_AP026867.1"/>
</dbReference>
<evidence type="ECO:0000313" key="3">
    <source>
        <dbReference type="Proteomes" id="UP001060919"/>
    </source>
</evidence>
<dbReference type="KEGG" id="aup:AsAng_0058770"/>
<evidence type="ECO:0008006" key="4">
    <source>
        <dbReference type="Google" id="ProtNLM"/>
    </source>
</evidence>
<protein>
    <recommendedName>
        <fullName evidence="4">Outer membrane protein beta-barrel domain-containing protein</fullName>
    </recommendedName>
</protein>
<gene>
    <name evidence="2" type="ORF">AsAng_0058770</name>
</gene>